<dbReference type="AlphaFoldDB" id="A0A8S1E083"/>
<comment type="caution">
    <text evidence="2">The sequence shown here is derived from an EMBL/GenBank/DDBJ whole genome shotgun (WGS) entry which is preliminary data.</text>
</comment>
<dbReference type="Pfam" id="PF04155">
    <property type="entry name" value="Ground-like"/>
    <property type="match status" value="1"/>
</dbReference>
<dbReference type="InterPro" id="IPR007284">
    <property type="entry name" value="Ground-like_dom"/>
</dbReference>
<gene>
    <name evidence="2" type="ORF">CBOVIS_LOCUS534</name>
</gene>
<dbReference type="EMBL" id="CADEPM010000001">
    <property type="protein sequence ID" value="CAB3397066.1"/>
    <property type="molecule type" value="Genomic_DNA"/>
</dbReference>
<evidence type="ECO:0000313" key="2">
    <source>
        <dbReference type="EMBL" id="CAB3397066.1"/>
    </source>
</evidence>
<reference evidence="2 3" key="1">
    <citation type="submission" date="2020-04" db="EMBL/GenBank/DDBJ databases">
        <authorList>
            <person name="Laetsch R D."/>
            <person name="Stevens L."/>
            <person name="Kumar S."/>
            <person name="Blaxter L. M."/>
        </authorList>
    </citation>
    <scope>NUCLEOTIDE SEQUENCE [LARGE SCALE GENOMIC DNA]</scope>
</reference>
<accession>A0A8S1E083</accession>
<evidence type="ECO:0000313" key="3">
    <source>
        <dbReference type="Proteomes" id="UP000494206"/>
    </source>
</evidence>
<sequence>MILLLAFVCVVHSCGFLAPMMSGCGGGCAPPPPFCGCGRKKRSIAKPVFYGIVGKDDDVLCNHPELKKLIRDNMHQEMENSSKALQTALEQKNAQRYVVVCTETSFVYSIRPDLIYCGAKNHNHYCHIFAI</sequence>
<name>A0A8S1E083_9PELO</name>
<dbReference type="OrthoDB" id="5843663at2759"/>
<proteinExistence type="predicted"/>
<organism evidence="2 3">
    <name type="scientific">Caenorhabditis bovis</name>
    <dbReference type="NCBI Taxonomy" id="2654633"/>
    <lineage>
        <taxon>Eukaryota</taxon>
        <taxon>Metazoa</taxon>
        <taxon>Ecdysozoa</taxon>
        <taxon>Nematoda</taxon>
        <taxon>Chromadorea</taxon>
        <taxon>Rhabditida</taxon>
        <taxon>Rhabditina</taxon>
        <taxon>Rhabditomorpha</taxon>
        <taxon>Rhabditoidea</taxon>
        <taxon>Rhabditidae</taxon>
        <taxon>Peloderinae</taxon>
        <taxon>Caenorhabditis</taxon>
    </lineage>
</organism>
<dbReference type="Proteomes" id="UP000494206">
    <property type="component" value="Unassembled WGS sequence"/>
</dbReference>
<feature type="domain" description="Ground-like" evidence="1">
    <location>
        <begin position="58"/>
        <end position="129"/>
    </location>
</feature>
<evidence type="ECO:0000259" key="1">
    <source>
        <dbReference type="Pfam" id="PF04155"/>
    </source>
</evidence>
<keyword evidence="3" id="KW-1185">Reference proteome</keyword>
<protein>
    <recommendedName>
        <fullName evidence="1">Ground-like domain-containing protein</fullName>
    </recommendedName>
</protein>